<feature type="transmembrane region" description="Helical" evidence="12">
    <location>
        <begin position="12"/>
        <end position="36"/>
    </location>
</feature>
<name>A0A816BT70_9BILA</name>
<keyword evidence="8 12" id="KW-0472">Membrane</keyword>
<evidence type="ECO:0000256" key="12">
    <source>
        <dbReference type="SAM" id="Phobius"/>
    </source>
</evidence>
<dbReference type="EMBL" id="CAJNOM010001631">
    <property type="protein sequence ID" value="CAF1614772.1"/>
    <property type="molecule type" value="Genomic_DNA"/>
</dbReference>
<keyword evidence="3 11" id="KW-0894">Sodium channel</keyword>
<keyword evidence="10 11" id="KW-0407">Ion channel</keyword>
<evidence type="ECO:0000256" key="10">
    <source>
        <dbReference type="ARBA" id="ARBA00023303"/>
    </source>
</evidence>
<evidence type="ECO:0000256" key="8">
    <source>
        <dbReference type="ARBA" id="ARBA00023136"/>
    </source>
</evidence>
<dbReference type="Gene3D" id="2.60.470.10">
    <property type="entry name" value="Acid-sensing ion channels like domains"/>
    <property type="match status" value="1"/>
</dbReference>
<dbReference type="Proteomes" id="UP000663832">
    <property type="component" value="Unassembled WGS sequence"/>
</dbReference>
<gene>
    <name evidence="13" type="ORF">BJG266_LOCUS37758</name>
    <name evidence="14" type="ORF">QVE165_LOCUS54632</name>
</gene>
<keyword evidence="4 11" id="KW-0812">Transmembrane</keyword>
<keyword evidence="6" id="KW-0915">Sodium</keyword>
<dbReference type="Proteomes" id="UP000663877">
    <property type="component" value="Unassembled WGS sequence"/>
</dbReference>
<evidence type="ECO:0000256" key="2">
    <source>
        <dbReference type="ARBA" id="ARBA00022448"/>
    </source>
</evidence>
<keyword evidence="5 12" id="KW-1133">Transmembrane helix</keyword>
<dbReference type="Pfam" id="PF00858">
    <property type="entry name" value="ASC"/>
    <property type="match status" value="1"/>
</dbReference>
<dbReference type="PANTHER" id="PTHR11690:SF248">
    <property type="entry name" value="PICKPOCKET 17, ISOFORM A"/>
    <property type="match status" value="1"/>
</dbReference>
<comment type="caution">
    <text evidence="14">The sequence shown here is derived from an EMBL/GenBank/DDBJ whole genome shotgun (WGS) entry which is preliminary data.</text>
</comment>
<evidence type="ECO:0000256" key="6">
    <source>
        <dbReference type="ARBA" id="ARBA00023053"/>
    </source>
</evidence>
<dbReference type="OrthoDB" id="5874059at2759"/>
<dbReference type="PRINTS" id="PR01078">
    <property type="entry name" value="AMINACHANNEL"/>
</dbReference>
<keyword evidence="15" id="KW-1185">Reference proteome</keyword>
<evidence type="ECO:0000313" key="13">
    <source>
        <dbReference type="EMBL" id="CAF1402908.1"/>
    </source>
</evidence>
<dbReference type="AlphaFoldDB" id="A0A816BT70"/>
<sequence length="480" mass="55754">MVHIHPTLTIKYILSIVAFGVMVYFITSCIQTYLVYPTQTRVSIRLNRSQLFPAVTICSGNPLRYDKYLIPLISYIKTHNLSSSPPNITQNDIYNSAFNLMIDLINKNKFEETFSYGFQLEDILLDCTYNGYNCRSMWIKTLSPILGNCYTFNRQTIDKNTNLFQINQINGNVQTLHNGLIMTFYLNIELYFPIIEYGLGLTAILHHPNEQPLIRYAGKRFSPGFEHTLVYEKSLTTYLGSPYTLCTQIITDDMKALYNLFDNNTEYVYSETVCLELCQQAFMYEQCECIYPIYFYLNYLNINGQLRRVRICTPWTSEYRCTIEARNRIANNPNLLQTRCPHCQSQCIIHKYSSDLSSLKGPSDSQKNYYKKLILSNSTIPIKSDFSMNSSYYLDRNYLKLSVIPLNSYETIYEEKATYIWSAFISDLGGQSGLWLGISALSIFNLIEYLHRKSQIIRLKRKAMAQVHPCETESISNNKY</sequence>
<evidence type="ECO:0000256" key="1">
    <source>
        <dbReference type="ARBA" id="ARBA00004141"/>
    </source>
</evidence>
<evidence type="ECO:0000256" key="5">
    <source>
        <dbReference type="ARBA" id="ARBA00022989"/>
    </source>
</evidence>
<evidence type="ECO:0000313" key="14">
    <source>
        <dbReference type="EMBL" id="CAF1614772.1"/>
    </source>
</evidence>
<evidence type="ECO:0000256" key="3">
    <source>
        <dbReference type="ARBA" id="ARBA00022461"/>
    </source>
</evidence>
<organism evidence="14 15">
    <name type="scientific">Adineta steineri</name>
    <dbReference type="NCBI Taxonomy" id="433720"/>
    <lineage>
        <taxon>Eukaryota</taxon>
        <taxon>Metazoa</taxon>
        <taxon>Spiralia</taxon>
        <taxon>Gnathifera</taxon>
        <taxon>Rotifera</taxon>
        <taxon>Eurotatoria</taxon>
        <taxon>Bdelloidea</taxon>
        <taxon>Adinetida</taxon>
        <taxon>Adinetidae</taxon>
        <taxon>Adineta</taxon>
    </lineage>
</organism>
<keyword evidence="2 11" id="KW-0813">Transport</keyword>
<dbReference type="PANTHER" id="PTHR11690">
    <property type="entry name" value="AMILORIDE-SENSITIVE SODIUM CHANNEL-RELATED"/>
    <property type="match status" value="1"/>
</dbReference>
<comment type="subcellular location">
    <subcellularLocation>
        <location evidence="1">Membrane</location>
        <topology evidence="1">Multi-pass membrane protein</topology>
    </subcellularLocation>
</comment>
<dbReference type="GO" id="GO:0005886">
    <property type="term" value="C:plasma membrane"/>
    <property type="evidence" value="ECO:0007669"/>
    <property type="project" value="TreeGrafter"/>
</dbReference>
<evidence type="ECO:0000256" key="9">
    <source>
        <dbReference type="ARBA" id="ARBA00023201"/>
    </source>
</evidence>
<evidence type="ECO:0000256" key="11">
    <source>
        <dbReference type="RuleBase" id="RU000679"/>
    </source>
</evidence>
<evidence type="ECO:0000256" key="7">
    <source>
        <dbReference type="ARBA" id="ARBA00023065"/>
    </source>
</evidence>
<evidence type="ECO:0000256" key="4">
    <source>
        <dbReference type="ARBA" id="ARBA00022692"/>
    </source>
</evidence>
<dbReference type="GO" id="GO:0015280">
    <property type="term" value="F:ligand-gated sodium channel activity"/>
    <property type="evidence" value="ECO:0007669"/>
    <property type="project" value="TreeGrafter"/>
</dbReference>
<dbReference type="EMBL" id="CAJNOI010001308">
    <property type="protein sequence ID" value="CAF1402908.1"/>
    <property type="molecule type" value="Genomic_DNA"/>
</dbReference>
<dbReference type="InterPro" id="IPR001873">
    <property type="entry name" value="ENaC"/>
</dbReference>
<dbReference type="Gene3D" id="1.10.287.770">
    <property type="entry name" value="YojJ-like"/>
    <property type="match status" value="1"/>
</dbReference>
<protein>
    <submittedName>
        <fullName evidence="14">Uncharacterized protein</fullName>
    </submittedName>
</protein>
<comment type="similarity">
    <text evidence="11">Belongs to the amiloride-sensitive sodium channel (TC 1.A.6) family.</text>
</comment>
<accession>A0A816BT70</accession>
<proteinExistence type="inferred from homology"/>
<reference evidence="14" key="1">
    <citation type="submission" date="2021-02" db="EMBL/GenBank/DDBJ databases">
        <authorList>
            <person name="Nowell W R."/>
        </authorList>
    </citation>
    <scope>NUCLEOTIDE SEQUENCE</scope>
</reference>
<keyword evidence="7 11" id="KW-0406">Ion transport</keyword>
<evidence type="ECO:0000313" key="15">
    <source>
        <dbReference type="Proteomes" id="UP000663832"/>
    </source>
</evidence>
<keyword evidence="9 11" id="KW-0739">Sodium transport</keyword>